<evidence type="ECO:0000313" key="5">
    <source>
        <dbReference type="EMBL" id="OGM01833.1"/>
    </source>
</evidence>
<dbReference type="CDD" id="cd00542">
    <property type="entry name" value="Ntn_PVA"/>
    <property type="match status" value="1"/>
</dbReference>
<dbReference type="STRING" id="1817813.A2008_05960"/>
<reference evidence="5 6" key="1">
    <citation type="journal article" date="2016" name="Nat. Commun.">
        <title>Thousands of microbial genomes shed light on interconnected biogeochemical processes in an aquifer system.</title>
        <authorList>
            <person name="Anantharaman K."/>
            <person name="Brown C.T."/>
            <person name="Hug L.A."/>
            <person name="Sharon I."/>
            <person name="Castelle C.J."/>
            <person name="Probst A.J."/>
            <person name="Thomas B.C."/>
            <person name="Singh A."/>
            <person name="Wilkins M.J."/>
            <person name="Karaoz U."/>
            <person name="Brodie E.L."/>
            <person name="Williams K.H."/>
            <person name="Hubbard S.S."/>
            <person name="Banfield J.F."/>
        </authorList>
    </citation>
    <scope>NUCLEOTIDE SEQUENCE [LARGE SCALE GENOMIC DNA]</scope>
</reference>
<evidence type="ECO:0000313" key="6">
    <source>
        <dbReference type="Proteomes" id="UP000178735"/>
    </source>
</evidence>
<organism evidence="5 6">
    <name type="scientific">Candidatus Wallbacteria bacterium GWC2_49_35</name>
    <dbReference type="NCBI Taxonomy" id="1817813"/>
    <lineage>
        <taxon>Bacteria</taxon>
        <taxon>Candidatus Walliibacteriota</taxon>
    </lineage>
</organism>
<dbReference type="InterPro" id="IPR029055">
    <property type="entry name" value="Ntn_hydrolases_N"/>
</dbReference>
<feature type="domain" description="Choloylglycine hydrolase/NAAA C-terminal" evidence="4">
    <location>
        <begin position="27"/>
        <end position="340"/>
    </location>
</feature>
<sequence>MKKKLFLATAFVCFLIAASVPSISSACTDFQVKASDGSVIIGRSMEFAVDVKSQILVNPRGEREEGGAPDGGPGLTWTSKYGYLSVNAFGIDELVIDGMNEAGLSIEGLWLPGTVYQSVSKKQMRRAINAGRLGAWILASFKNVGEVRKALGGVRVWLGVVPQLGIVAPVHFAVHDADGKNIVIEFIGGEIKIHDNPVGVMTNAPSFDWHMTNLRNYVNLSPDNAGRLELGGTAFTKTGNGSGMLGVPGDFTPPSRFVRTAMLAHFSNKPKDAPGGVNLAAHILNSVDIPRGSVNDREKSLNAEDYTQWVIIKDLTGRVLYVRCYDGMAFRKIELNKLSFEKGVKTKSVVIESAVMGVIDITGDLL</sequence>
<feature type="chain" id="PRO_5009533409" description="Choloylglycine hydrolase/NAAA C-terminal domain-containing protein" evidence="3">
    <location>
        <begin position="27"/>
        <end position="366"/>
    </location>
</feature>
<evidence type="ECO:0000256" key="3">
    <source>
        <dbReference type="SAM" id="SignalP"/>
    </source>
</evidence>
<keyword evidence="3" id="KW-0732">Signal</keyword>
<dbReference type="Proteomes" id="UP000178735">
    <property type="component" value="Unassembled WGS sequence"/>
</dbReference>
<dbReference type="PANTHER" id="PTHR35527">
    <property type="entry name" value="CHOLOYLGLYCINE HYDROLASE"/>
    <property type="match status" value="1"/>
</dbReference>
<evidence type="ECO:0000256" key="2">
    <source>
        <dbReference type="ARBA" id="ARBA00022801"/>
    </source>
</evidence>
<dbReference type="InterPro" id="IPR052193">
    <property type="entry name" value="Peptidase_C59"/>
</dbReference>
<name>A0A1F7WG96_9BACT</name>
<feature type="signal peptide" evidence="3">
    <location>
        <begin position="1"/>
        <end position="26"/>
    </location>
</feature>
<evidence type="ECO:0000259" key="4">
    <source>
        <dbReference type="Pfam" id="PF02275"/>
    </source>
</evidence>
<evidence type="ECO:0000256" key="1">
    <source>
        <dbReference type="ARBA" id="ARBA00006625"/>
    </source>
</evidence>
<comment type="caution">
    <text evidence="5">The sequence shown here is derived from an EMBL/GenBank/DDBJ whole genome shotgun (WGS) entry which is preliminary data.</text>
</comment>
<dbReference type="InterPro" id="IPR029132">
    <property type="entry name" value="CBAH/NAAA_C"/>
</dbReference>
<dbReference type="GO" id="GO:0016787">
    <property type="term" value="F:hydrolase activity"/>
    <property type="evidence" value="ECO:0007669"/>
    <property type="project" value="UniProtKB-KW"/>
</dbReference>
<proteinExistence type="inferred from homology"/>
<dbReference type="Gene3D" id="3.60.60.10">
    <property type="entry name" value="Penicillin V Acylase, Chain A"/>
    <property type="match status" value="1"/>
</dbReference>
<protein>
    <recommendedName>
        <fullName evidence="4">Choloylglycine hydrolase/NAAA C-terminal domain-containing protein</fullName>
    </recommendedName>
</protein>
<dbReference type="AlphaFoldDB" id="A0A1F7WG96"/>
<dbReference type="Pfam" id="PF02275">
    <property type="entry name" value="CBAH"/>
    <property type="match status" value="1"/>
</dbReference>
<dbReference type="PROSITE" id="PS51257">
    <property type="entry name" value="PROKAR_LIPOPROTEIN"/>
    <property type="match status" value="1"/>
</dbReference>
<gene>
    <name evidence="5" type="ORF">A2008_05960</name>
</gene>
<dbReference type="PANTHER" id="PTHR35527:SF2">
    <property type="entry name" value="HYDROLASE"/>
    <property type="match status" value="1"/>
</dbReference>
<comment type="similarity">
    <text evidence="1">Belongs to the peptidase C59 family.</text>
</comment>
<dbReference type="EMBL" id="MGFH01000223">
    <property type="protein sequence ID" value="OGM01833.1"/>
    <property type="molecule type" value="Genomic_DNA"/>
</dbReference>
<keyword evidence="2" id="KW-0378">Hydrolase</keyword>
<dbReference type="SUPFAM" id="SSF56235">
    <property type="entry name" value="N-terminal nucleophile aminohydrolases (Ntn hydrolases)"/>
    <property type="match status" value="1"/>
</dbReference>
<accession>A0A1F7WG96</accession>